<evidence type="ECO:0008006" key="3">
    <source>
        <dbReference type="Google" id="ProtNLM"/>
    </source>
</evidence>
<organism evidence="1 2">
    <name type="scientific">Spectribacter acetivorans</name>
    <dbReference type="NCBI Taxonomy" id="3075603"/>
    <lineage>
        <taxon>Bacteria</taxon>
        <taxon>Pseudomonadati</taxon>
        <taxon>Pseudomonadota</taxon>
        <taxon>Gammaproteobacteria</taxon>
        <taxon>Salinisphaerales</taxon>
        <taxon>Salinisphaeraceae</taxon>
        <taxon>Spectribacter</taxon>
    </lineage>
</organism>
<name>A0ABU3BE20_9GAMM</name>
<reference evidence="1 2" key="1">
    <citation type="submission" date="2023-09" db="EMBL/GenBank/DDBJ databases">
        <authorList>
            <person name="Rey-Velasco X."/>
        </authorList>
    </citation>
    <scope>NUCLEOTIDE SEQUENCE [LARGE SCALE GENOMIC DNA]</scope>
    <source>
        <strain evidence="1 2">P385</strain>
    </source>
</reference>
<evidence type="ECO:0000313" key="2">
    <source>
        <dbReference type="Proteomes" id="UP001259982"/>
    </source>
</evidence>
<evidence type="ECO:0000313" key="1">
    <source>
        <dbReference type="EMBL" id="MDT0619936.1"/>
    </source>
</evidence>
<dbReference type="EMBL" id="JAVRHY010000027">
    <property type="protein sequence ID" value="MDT0619936.1"/>
    <property type="molecule type" value="Genomic_DNA"/>
</dbReference>
<sequence length="165" mass="17913">MKALCLIPFCILASACQSTNGFETYYSDYGVNPDDLASPGNEVSTVEVFDIQSRVEDYQKRGYVVLGVSNFQGEWAARSKAVDHATQVGADIVIVRAEYTGSRENHFTISLPTTDTTYHSGTVSTPYGSTTYSGTSTTYSSENLSGSYDVSQFDQQAVFMAKAAE</sequence>
<proteinExistence type="predicted"/>
<comment type="caution">
    <text evidence="1">The sequence shown here is derived from an EMBL/GenBank/DDBJ whole genome shotgun (WGS) entry which is preliminary data.</text>
</comment>
<gene>
    <name evidence="1" type="ORF">RM531_15820</name>
</gene>
<accession>A0ABU3BE20</accession>
<dbReference type="Proteomes" id="UP001259982">
    <property type="component" value="Unassembled WGS sequence"/>
</dbReference>
<keyword evidence="2" id="KW-1185">Reference proteome</keyword>
<dbReference type="RefSeq" id="WP_311660677.1">
    <property type="nucleotide sequence ID" value="NZ_JAVRHY010000027.1"/>
</dbReference>
<protein>
    <recommendedName>
        <fullName evidence="3">Lipoprotein</fullName>
    </recommendedName>
</protein>
<dbReference type="PROSITE" id="PS51257">
    <property type="entry name" value="PROKAR_LIPOPROTEIN"/>
    <property type="match status" value="1"/>
</dbReference>